<name>A0ABS3S701_9ACTN</name>
<dbReference type="EMBL" id="JAGEPF010000038">
    <property type="protein sequence ID" value="MBO2464774.1"/>
    <property type="molecule type" value="Genomic_DNA"/>
</dbReference>
<organism evidence="1 2">
    <name type="scientific">Actinomadura violacea</name>
    <dbReference type="NCBI Taxonomy" id="2819934"/>
    <lineage>
        <taxon>Bacteria</taxon>
        <taxon>Bacillati</taxon>
        <taxon>Actinomycetota</taxon>
        <taxon>Actinomycetes</taxon>
        <taxon>Streptosporangiales</taxon>
        <taxon>Thermomonosporaceae</taxon>
        <taxon>Actinomadura</taxon>
    </lineage>
</organism>
<protein>
    <submittedName>
        <fullName evidence="1">Uncharacterized protein</fullName>
    </submittedName>
</protein>
<keyword evidence="2" id="KW-1185">Reference proteome</keyword>
<dbReference type="Proteomes" id="UP000680206">
    <property type="component" value="Unassembled WGS sequence"/>
</dbReference>
<dbReference type="SUPFAM" id="SSF75011">
    <property type="entry name" value="3-carboxy-cis,cis-mucoante lactonizing enzyme"/>
    <property type="match status" value="1"/>
</dbReference>
<comment type="caution">
    <text evidence="1">The sequence shown here is derived from an EMBL/GenBank/DDBJ whole genome shotgun (WGS) entry which is preliminary data.</text>
</comment>
<proteinExistence type="predicted"/>
<evidence type="ECO:0000313" key="2">
    <source>
        <dbReference type="Proteomes" id="UP000680206"/>
    </source>
</evidence>
<gene>
    <name evidence="1" type="ORF">J4709_45130</name>
</gene>
<accession>A0ABS3S701</accession>
<dbReference type="RefSeq" id="WP_208251592.1">
    <property type="nucleotide sequence ID" value="NZ_JAGEPF010000038.1"/>
</dbReference>
<evidence type="ECO:0000313" key="1">
    <source>
        <dbReference type="EMBL" id="MBO2464774.1"/>
    </source>
</evidence>
<reference evidence="1 2" key="1">
    <citation type="submission" date="2021-03" db="EMBL/GenBank/DDBJ databases">
        <title>Actinomadura violae sp. nov., isolated from lichen in Thailand.</title>
        <authorList>
            <person name="Kanchanasin P."/>
            <person name="Saeng-In P."/>
            <person name="Phongsopitanun W."/>
            <person name="Yuki M."/>
            <person name="Kudo T."/>
            <person name="Ohkuma M."/>
            <person name="Tanasupawat S."/>
        </authorList>
    </citation>
    <scope>NUCLEOTIDE SEQUENCE [LARGE SCALE GENOMIC DNA]</scope>
    <source>
        <strain evidence="1 2">LCR2-06</strain>
    </source>
</reference>
<sequence length="361" mass="37377">MQRESEPVSWRIRRWAAPGALAVLVAAAIAGVGATVGGKTPKEAAGFHYRTPRFVLTAGHQGPWLEVRAIPRTRTPAPVADVVAPPASAGAVQEILAGPDGRFVVAASRSDPCETRLFEFRLTGDGHVTGLAPMRGGTTPALVAGLTMNRRGDRLAYTTAPCAPNPSQTRAAANPPAPANPPRAALTVLDTATGNRRTWTAAGPSVVGEIVWARDGRTLGYTTGDVVPGAGQDAAIRNVTVRATDTRHGGSGLREGRILFRAPDGPGAVSAATMGPDGRSGYGTMSRPDATVLFSFTEGKPMRGTQTISRKPGIAVGFVLVSSGGPRYACLNGIDVFGRAIDGALRTTFSGFGHCDSAMAY</sequence>